<dbReference type="InterPro" id="IPR016024">
    <property type="entry name" value="ARM-type_fold"/>
</dbReference>
<dbReference type="EMBL" id="KL367475">
    <property type="protein sequence ID" value="KFD72857.1"/>
    <property type="molecule type" value="Genomic_DNA"/>
</dbReference>
<sequence length="342" mass="37885">MISRSQKLQLAAATGLSIAIIVSVTYYIYLYRRRRKSAANSLRHCSSSNGDFDRLSDHECNNLWIVDDTESSGECLCSPETLINFQIASDLATTESGNENTSSNLPFEHGSCETVLETCVLRRPPALSAELCSEEAVRYSSKEVVILKRKLSMECTSVGDIAADIDESSTAASSANRGLPPRPFRRRKMIALISNIVKSQQSNRLDERTALSLVKLLNDHEHNVILQCLAALKTVSSSTENQSCIPQLIQLLDYHIRSRRFRDACLQALLKLADDIPDGNLKHSEMLICSLLHVYASHPDLTRFLVSKNGALVLNFLMLLDRLVQTMKNLPNGGVDALHDPG</sequence>
<feature type="transmembrane region" description="Helical" evidence="1">
    <location>
        <begin position="12"/>
        <end position="31"/>
    </location>
</feature>
<evidence type="ECO:0000313" key="2">
    <source>
        <dbReference type="EMBL" id="KFD72857.1"/>
    </source>
</evidence>
<dbReference type="Proteomes" id="UP000030758">
    <property type="component" value="Unassembled WGS sequence"/>
</dbReference>
<dbReference type="SUPFAM" id="SSF48371">
    <property type="entry name" value="ARM repeat"/>
    <property type="match status" value="1"/>
</dbReference>
<organism evidence="2">
    <name type="scientific">Trichuris suis</name>
    <name type="common">pig whipworm</name>
    <dbReference type="NCBI Taxonomy" id="68888"/>
    <lineage>
        <taxon>Eukaryota</taxon>
        <taxon>Metazoa</taxon>
        <taxon>Ecdysozoa</taxon>
        <taxon>Nematoda</taxon>
        <taxon>Enoplea</taxon>
        <taxon>Dorylaimia</taxon>
        <taxon>Trichinellida</taxon>
        <taxon>Trichuridae</taxon>
        <taxon>Trichuris</taxon>
    </lineage>
</organism>
<name>A0A085NTR1_9BILA</name>
<dbReference type="InterPro" id="IPR011989">
    <property type="entry name" value="ARM-like"/>
</dbReference>
<gene>
    <name evidence="2" type="ORF">M514_00010</name>
</gene>
<keyword evidence="1" id="KW-1133">Transmembrane helix</keyword>
<reference evidence="2" key="1">
    <citation type="journal article" date="2014" name="Nat. Genet.">
        <title>Genome and transcriptome of the porcine whipworm Trichuris suis.</title>
        <authorList>
            <person name="Jex A.R."/>
            <person name="Nejsum P."/>
            <person name="Schwarz E.M."/>
            <person name="Hu L."/>
            <person name="Young N.D."/>
            <person name="Hall R.S."/>
            <person name="Korhonen P.K."/>
            <person name="Liao S."/>
            <person name="Thamsborg S."/>
            <person name="Xia J."/>
            <person name="Xu P."/>
            <person name="Wang S."/>
            <person name="Scheerlinck J.P."/>
            <person name="Hofmann A."/>
            <person name="Sternberg P.W."/>
            <person name="Wang J."/>
            <person name="Gasser R.B."/>
        </authorList>
    </citation>
    <scope>NUCLEOTIDE SEQUENCE [LARGE SCALE GENOMIC DNA]</scope>
    <source>
        <strain evidence="2">DCEP-RM93F</strain>
    </source>
</reference>
<proteinExistence type="predicted"/>
<dbReference type="AlphaFoldDB" id="A0A085NTR1"/>
<dbReference type="Gene3D" id="1.25.10.10">
    <property type="entry name" value="Leucine-rich Repeat Variant"/>
    <property type="match status" value="1"/>
</dbReference>
<accession>A0A085NTR1</accession>
<protein>
    <recommendedName>
        <fullName evidence="3">Armadillo repeat-containing domain-containing protein</fullName>
    </recommendedName>
</protein>
<keyword evidence="1" id="KW-0812">Transmembrane</keyword>
<keyword evidence="1" id="KW-0472">Membrane</keyword>
<evidence type="ECO:0000256" key="1">
    <source>
        <dbReference type="SAM" id="Phobius"/>
    </source>
</evidence>
<evidence type="ECO:0008006" key="3">
    <source>
        <dbReference type="Google" id="ProtNLM"/>
    </source>
</evidence>